<dbReference type="AlphaFoldDB" id="A0A4R3YP82"/>
<evidence type="ECO:0000313" key="2">
    <source>
        <dbReference type="EMBL" id="TCV94695.1"/>
    </source>
</evidence>
<evidence type="ECO:0000256" key="1">
    <source>
        <dbReference type="SAM" id="SignalP"/>
    </source>
</evidence>
<gene>
    <name evidence="2" type="ORF">EC912_103180</name>
</gene>
<organism evidence="2 3">
    <name type="scientific">Luteibacter rhizovicinus</name>
    <dbReference type="NCBI Taxonomy" id="242606"/>
    <lineage>
        <taxon>Bacteria</taxon>
        <taxon>Pseudomonadati</taxon>
        <taxon>Pseudomonadota</taxon>
        <taxon>Gammaproteobacteria</taxon>
        <taxon>Lysobacterales</taxon>
        <taxon>Rhodanobacteraceae</taxon>
        <taxon>Luteibacter</taxon>
    </lineage>
</organism>
<sequence>MNSWILLCRLWGAAFVLLASATGCVEKIVRINVHVVNDDDGAGVRSKAVALYDYSCPILIACKRNYVETRVTDSTGVASFILKARGELLFKVKRCAADKLGMPYGLLRSDMVFPVMDVTMRYSESECMRRL</sequence>
<accession>A0A4R3YP82</accession>
<dbReference type="Proteomes" id="UP000295645">
    <property type="component" value="Unassembled WGS sequence"/>
</dbReference>
<keyword evidence="1" id="KW-0732">Signal</keyword>
<dbReference type="EMBL" id="SMCS01000003">
    <property type="protein sequence ID" value="TCV94695.1"/>
    <property type="molecule type" value="Genomic_DNA"/>
</dbReference>
<keyword evidence="3" id="KW-1185">Reference proteome</keyword>
<feature type="signal peptide" evidence="1">
    <location>
        <begin position="1"/>
        <end position="21"/>
    </location>
</feature>
<evidence type="ECO:0000313" key="3">
    <source>
        <dbReference type="Proteomes" id="UP000295645"/>
    </source>
</evidence>
<comment type="caution">
    <text evidence="2">The sequence shown here is derived from an EMBL/GenBank/DDBJ whole genome shotgun (WGS) entry which is preliminary data.</text>
</comment>
<protein>
    <recommendedName>
        <fullName evidence="4">Lipoprotein</fullName>
    </recommendedName>
</protein>
<evidence type="ECO:0008006" key="4">
    <source>
        <dbReference type="Google" id="ProtNLM"/>
    </source>
</evidence>
<proteinExistence type="predicted"/>
<reference evidence="2 3" key="1">
    <citation type="submission" date="2019-03" db="EMBL/GenBank/DDBJ databases">
        <title>Above-ground endophytic microbial communities from plants in different locations in the United States.</title>
        <authorList>
            <person name="Frank C."/>
        </authorList>
    </citation>
    <scope>NUCLEOTIDE SEQUENCE [LARGE SCALE GENOMIC DNA]</scope>
    <source>
        <strain evidence="2 3">LP_13_YM</strain>
    </source>
</reference>
<name>A0A4R3YP82_9GAMM</name>
<feature type="chain" id="PRO_5020355639" description="Lipoprotein" evidence="1">
    <location>
        <begin position="22"/>
        <end position="131"/>
    </location>
</feature>